<proteinExistence type="predicted"/>
<organism evidence="1 2">
    <name type="scientific">Saccharomyces cerevisiae (strain AWRI1631)</name>
    <name type="common">Baker's yeast</name>
    <dbReference type="NCBI Taxonomy" id="545124"/>
    <lineage>
        <taxon>Eukaryota</taxon>
        <taxon>Fungi</taxon>
        <taxon>Dikarya</taxon>
        <taxon>Ascomycota</taxon>
        <taxon>Saccharomycotina</taxon>
        <taxon>Saccharomycetes</taxon>
        <taxon>Saccharomycetales</taxon>
        <taxon>Saccharomycetaceae</taxon>
        <taxon>Saccharomyces</taxon>
    </lineage>
</organism>
<protein>
    <submittedName>
        <fullName evidence="1">Uncharacterized protein</fullName>
    </submittedName>
</protein>
<gene>
    <name evidence="1" type="ORF">AWRI1631_120840</name>
</gene>
<sequence length="34" mass="3926">MTSSLQGKRATNCAMCPKTRTKERKLFDYLVLFS</sequence>
<reference evidence="1 2" key="1">
    <citation type="journal article" date="2008" name="FEMS Yeast Res.">
        <title>Comparative genome analysis of a Saccharomyces cerevisiae wine strain.</title>
        <authorList>
            <person name="Borneman A.R."/>
            <person name="Forgan A.H."/>
            <person name="Pretorius I.S."/>
            <person name="Chambers P.J."/>
        </authorList>
    </citation>
    <scope>NUCLEOTIDE SEQUENCE [LARGE SCALE GENOMIC DNA]</scope>
    <source>
        <strain evidence="1 2">AWRI1631</strain>
    </source>
</reference>
<evidence type="ECO:0000313" key="2">
    <source>
        <dbReference type="Proteomes" id="UP000008988"/>
    </source>
</evidence>
<dbReference type="AlphaFoldDB" id="B5VMX2"/>
<comment type="caution">
    <text evidence="1">The sequence shown here is derived from an EMBL/GenBank/DDBJ whole genome shotgun (WGS) entry which is preliminary data.</text>
</comment>
<name>B5VMX2_YEAS6</name>
<dbReference type="EMBL" id="ABSV01001573">
    <property type="protein sequence ID" value="EDZ70722.1"/>
    <property type="molecule type" value="Genomic_DNA"/>
</dbReference>
<accession>B5VMX2</accession>
<evidence type="ECO:0000313" key="1">
    <source>
        <dbReference type="EMBL" id="EDZ70722.1"/>
    </source>
</evidence>
<dbReference type="Proteomes" id="UP000008988">
    <property type="component" value="Unassembled WGS sequence"/>
</dbReference>